<sequence>MRSLLRDIPSVGWLITALIVVRTIVMALVIIGLGSLIDAPVLSTMWWLGAGVLIAAALLFTEAILPQRLRARTEAAWRQQLAQKNLSLSSTGASSRDDAQLITLATESASKASTYTVLFLGPFFAAFLAPIAVILVIGIAISWPVAGILSIGLCLIPGVLSWARSMLKGAGAGYGRASAQLAGVFLESVRTLGTTLVLDATDSRRQLITKKAEQMRAQVMSLLYRNQLMILVTDGTFGIATTAVAAVLASAGFSAGSLTLGQAVALMLLSRLVIDPVNRMGRTFYTGMAGKPSLLAINRALATRPEHRPDEDLDQAPLQDGDMVIKNLNISRDETPIVHDFSVSIPARSHVAIVGPSGAGKSSLALSLAGLLDFSGDIFLGEHRCSSQELRALVSFVPQSPTLFTGTIANNIDLARTGADSSMIHAELLGKELSADLKVGETGTSVSGGQAARISIARGLLKQSRIIVLDEATAQLDYANAQQVRHTAKSLECTLIEITHRPSEALDADVVVVLEDGRISAIDTPENVAQHNAFFQKAVSEEHQ</sequence>
<feature type="transmembrane region" description="Helical" evidence="7">
    <location>
        <begin position="45"/>
        <end position="65"/>
    </location>
</feature>
<keyword evidence="2 7" id="KW-0812">Transmembrane</keyword>
<dbReference type="GO" id="GO:0034040">
    <property type="term" value="F:ATPase-coupled lipid transmembrane transporter activity"/>
    <property type="evidence" value="ECO:0007669"/>
    <property type="project" value="TreeGrafter"/>
</dbReference>
<dbReference type="Gene3D" id="1.20.1560.10">
    <property type="entry name" value="ABC transporter type 1, transmembrane domain"/>
    <property type="match status" value="1"/>
</dbReference>
<dbReference type="CDD" id="cd03228">
    <property type="entry name" value="ABCC_MRP_Like"/>
    <property type="match status" value="1"/>
</dbReference>
<dbReference type="InterPro" id="IPR017871">
    <property type="entry name" value="ABC_transporter-like_CS"/>
</dbReference>
<dbReference type="PANTHER" id="PTHR24221:SF614">
    <property type="entry name" value="GLUTATHIONE_L-CYSTEINE TRANSPORT SYSTEM ATP-BINDING_PERMEASE PROTEIN CYDC"/>
    <property type="match status" value="1"/>
</dbReference>
<comment type="subcellular location">
    <subcellularLocation>
        <location evidence="1">Cell membrane</location>
        <topology evidence="1">Multi-pass membrane protein</topology>
    </subcellularLocation>
</comment>
<evidence type="ECO:0000256" key="1">
    <source>
        <dbReference type="ARBA" id="ARBA00004651"/>
    </source>
</evidence>
<evidence type="ECO:0000256" key="3">
    <source>
        <dbReference type="ARBA" id="ARBA00022741"/>
    </source>
</evidence>
<dbReference type="InterPro" id="IPR003593">
    <property type="entry name" value="AAA+_ATPase"/>
</dbReference>
<keyword evidence="3" id="KW-0547">Nucleotide-binding</keyword>
<protein>
    <submittedName>
        <fullName evidence="10">ABC transporter permease</fullName>
    </submittedName>
</protein>
<dbReference type="InterPro" id="IPR011527">
    <property type="entry name" value="ABC1_TM_dom"/>
</dbReference>
<evidence type="ECO:0000313" key="11">
    <source>
        <dbReference type="Proteomes" id="UP000076929"/>
    </source>
</evidence>
<dbReference type="Gene3D" id="3.40.50.300">
    <property type="entry name" value="P-loop containing nucleotide triphosphate hydrolases"/>
    <property type="match status" value="1"/>
</dbReference>
<dbReference type="PROSITE" id="PS00211">
    <property type="entry name" value="ABC_TRANSPORTER_1"/>
    <property type="match status" value="1"/>
</dbReference>
<keyword evidence="5 7" id="KW-1133">Transmembrane helix</keyword>
<evidence type="ECO:0000256" key="4">
    <source>
        <dbReference type="ARBA" id="ARBA00022840"/>
    </source>
</evidence>
<proteinExistence type="predicted"/>
<dbReference type="KEGG" id="ccjz:ccrud_09085"/>
<keyword evidence="11" id="KW-1185">Reference proteome</keyword>
<dbReference type="GO" id="GO:0005886">
    <property type="term" value="C:plasma membrane"/>
    <property type="evidence" value="ECO:0007669"/>
    <property type="project" value="UniProtKB-SubCell"/>
</dbReference>
<dbReference type="InterPro" id="IPR027417">
    <property type="entry name" value="P-loop_NTPase"/>
</dbReference>
<dbReference type="PROSITE" id="PS50893">
    <property type="entry name" value="ABC_TRANSPORTER_2"/>
    <property type="match status" value="1"/>
</dbReference>
<evidence type="ECO:0000256" key="6">
    <source>
        <dbReference type="ARBA" id="ARBA00023136"/>
    </source>
</evidence>
<dbReference type="PROSITE" id="PS50929">
    <property type="entry name" value="ABC_TM1F"/>
    <property type="match status" value="1"/>
</dbReference>
<evidence type="ECO:0000259" key="8">
    <source>
        <dbReference type="PROSITE" id="PS50893"/>
    </source>
</evidence>
<evidence type="ECO:0000256" key="2">
    <source>
        <dbReference type="ARBA" id="ARBA00022692"/>
    </source>
</evidence>
<dbReference type="InterPro" id="IPR036640">
    <property type="entry name" value="ABC1_TM_sf"/>
</dbReference>
<feature type="domain" description="ABC transporter" evidence="8">
    <location>
        <begin position="323"/>
        <end position="541"/>
    </location>
</feature>
<dbReference type="EMBL" id="CP015622">
    <property type="protein sequence ID" value="ANE05360.1"/>
    <property type="molecule type" value="Genomic_DNA"/>
</dbReference>
<dbReference type="GO" id="GO:0140359">
    <property type="term" value="F:ABC-type transporter activity"/>
    <property type="evidence" value="ECO:0007669"/>
    <property type="project" value="InterPro"/>
</dbReference>
<evidence type="ECO:0000256" key="5">
    <source>
        <dbReference type="ARBA" id="ARBA00022989"/>
    </source>
</evidence>
<dbReference type="InterPro" id="IPR003439">
    <property type="entry name" value="ABC_transporter-like_ATP-bd"/>
</dbReference>
<keyword evidence="6 7" id="KW-0472">Membrane</keyword>
<dbReference type="Pfam" id="PF00664">
    <property type="entry name" value="ABC_membrane"/>
    <property type="match status" value="1"/>
</dbReference>
<dbReference type="SUPFAM" id="SSF90123">
    <property type="entry name" value="ABC transporter transmembrane region"/>
    <property type="match status" value="1"/>
</dbReference>
<dbReference type="Pfam" id="PF00005">
    <property type="entry name" value="ABC_tran"/>
    <property type="match status" value="1"/>
</dbReference>
<dbReference type="GO" id="GO:0005524">
    <property type="term" value="F:ATP binding"/>
    <property type="evidence" value="ECO:0007669"/>
    <property type="project" value="UniProtKB-KW"/>
</dbReference>
<dbReference type="PANTHER" id="PTHR24221">
    <property type="entry name" value="ATP-BINDING CASSETTE SUB-FAMILY B"/>
    <property type="match status" value="1"/>
</dbReference>
<dbReference type="SUPFAM" id="SSF52540">
    <property type="entry name" value="P-loop containing nucleoside triphosphate hydrolases"/>
    <property type="match status" value="1"/>
</dbReference>
<feature type="domain" description="ABC transmembrane type-1" evidence="9">
    <location>
        <begin position="13"/>
        <end position="289"/>
    </location>
</feature>
<dbReference type="AlphaFoldDB" id="A0A172QXJ9"/>
<name>A0A172QXJ9_9CORY</name>
<dbReference type="InterPro" id="IPR039421">
    <property type="entry name" value="Type_1_exporter"/>
</dbReference>
<organism evidence="10 11">
    <name type="scientific">Corynebacterium crudilactis</name>
    <dbReference type="NCBI Taxonomy" id="1652495"/>
    <lineage>
        <taxon>Bacteria</taxon>
        <taxon>Bacillati</taxon>
        <taxon>Actinomycetota</taxon>
        <taxon>Actinomycetes</taxon>
        <taxon>Mycobacteriales</taxon>
        <taxon>Corynebacteriaceae</taxon>
        <taxon>Corynebacterium</taxon>
    </lineage>
</organism>
<reference evidence="10 11" key="1">
    <citation type="submission" date="2016-05" db="EMBL/GenBank/DDBJ databases">
        <title>Complete genome sequence of Corynebacterium crudilactis, a new Corynebacterium species isolated from raw cow's milk.</title>
        <authorList>
            <person name="Christian R."/>
            <person name="Zimmermann J."/>
            <person name="Lipski A."/>
            <person name="Kalinowski J."/>
        </authorList>
    </citation>
    <scope>NUCLEOTIDE SEQUENCE [LARGE SCALE GENOMIC DNA]</scope>
    <source>
        <strain evidence="10 11">JZ16</strain>
    </source>
</reference>
<feature type="transmembrane region" description="Helical" evidence="7">
    <location>
        <begin position="145"/>
        <end position="163"/>
    </location>
</feature>
<gene>
    <name evidence="10" type="ORF">ccrud_09085</name>
</gene>
<feature type="transmembrane region" description="Helical" evidence="7">
    <location>
        <begin position="117"/>
        <end position="139"/>
    </location>
</feature>
<evidence type="ECO:0000256" key="7">
    <source>
        <dbReference type="SAM" id="Phobius"/>
    </source>
</evidence>
<feature type="transmembrane region" description="Helical" evidence="7">
    <location>
        <begin position="228"/>
        <end position="249"/>
    </location>
</feature>
<feature type="transmembrane region" description="Helical" evidence="7">
    <location>
        <begin position="12"/>
        <end position="33"/>
    </location>
</feature>
<keyword evidence="4" id="KW-0067">ATP-binding</keyword>
<dbReference type="GO" id="GO:0016887">
    <property type="term" value="F:ATP hydrolysis activity"/>
    <property type="evidence" value="ECO:0007669"/>
    <property type="project" value="InterPro"/>
</dbReference>
<accession>A0A172QXJ9</accession>
<dbReference type="SMART" id="SM00382">
    <property type="entry name" value="AAA"/>
    <property type="match status" value="1"/>
</dbReference>
<dbReference type="Proteomes" id="UP000076929">
    <property type="component" value="Chromosome"/>
</dbReference>
<evidence type="ECO:0000313" key="10">
    <source>
        <dbReference type="EMBL" id="ANE05360.1"/>
    </source>
</evidence>
<evidence type="ECO:0000259" key="9">
    <source>
        <dbReference type="PROSITE" id="PS50929"/>
    </source>
</evidence>
<dbReference type="STRING" id="1652495.ccrud_09085"/>